<dbReference type="Proteomes" id="UP001283361">
    <property type="component" value="Unassembled WGS sequence"/>
</dbReference>
<evidence type="ECO:0000313" key="2">
    <source>
        <dbReference type="EMBL" id="KAK3705532.1"/>
    </source>
</evidence>
<comment type="caution">
    <text evidence="2">The sequence shown here is derived from an EMBL/GenBank/DDBJ whole genome shotgun (WGS) entry which is preliminary data.</text>
</comment>
<gene>
    <name evidence="2" type="ORF">RRG08_041406</name>
</gene>
<name>A0AAE0XS75_9GAST</name>
<evidence type="ECO:0000256" key="1">
    <source>
        <dbReference type="SAM" id="MobiDB-lite"/>
    </source>
</evidence>
<evidence type="ECO:0000313" key="3">
    <source>
        <dbReference type="Proteomes" id="UP001283361"/>
    </source>
</evidence>
<dbReference type="InterPro" id="IPR036691">
    <property type="entry name" value="Endo/exonu/phosph_ase_sf"/>
</dbReference>
<protein>
    <submittedName>
        <fullName evidence="2">Uncharacterized protein</fullName>
    </submittedName>
</protein>
<feature type="region of interest" description="Disordered" evidence="1">
    <location>
        <begin position="152"/>
        <end position="238"/>
    </location>
</feature>
<sequence length="359" mass="40537">MENSRLWFNTVSADLRSANTHDEKLGQDEDDLLQVKKLRLIHISETSLDKTSTDEAMMRREICGQAWSMITRPVQHPTLNTRLGARLYTFEGVGWCESRGDSHLGRPSPTLSVHRLRIVERLLDIEELFPEATGRTPLTENQPRCFASRACKPRSYREAPPTKKPVNTSPGQRVDGRPKPASIMTVQQKGGRISQGLKGDPFRGDISATLSPTERRTPSHEVPQSKPHRGRCGANRGRGSTATLHIATYNTRTLALQDDLDHLQEKLEDFKWNVIGLCETKRKGEGLMELSDGTWIYDAGKTEKSPETKGMAFLVRKNFKDYIEGFCKHSDRVISCKVKLQEGHLLKRAGHEISLSELW</sequence>
<accession>A0AAE0XS75</accession>
<dbReference type="Gene3D" id="3.60.10.10">
    <property type="entry name" value="Endonuclease/exonuclease/phosphatase"/>
    <property type="match status" value="1"/>
</dbReference>
<keyword evidence="3" id="KW-1185">Reference proteome</keyword>
<dbReference type="SUPFAM" id="SSF56219">
    <property type="entry name" value="DNase I-like"/>
    <property type="match status" value="1"/>
</dbReference>
<proteinExistence type="predicted"/>
<dbReference type="EMBL" id="JAWDGP010007770">
    <property type="protein sequence ID" value="KAK3705532.1"/>
    <property type="molecule type" value="Genomic_DNA"/>
</dbReference>
<organism evidence="2 3">
    <name type="scientific">Elysia crispata</name>
    <name type="common">lettuce slug</name>
    <dbReference type="NCBI Taxonomy" id="231223"/>
    <lineage>
        <taxon>Eukaryota</taxon>
        <taxon>Metazoa</taxon>
        <taxon>Spiralia</taxon>
        <taxon>Lophotrochozoa</taxon>
        <taxon>Mollusca</taxon>
        <taxon>Gastropoda</taxon>
        <taxon>Heterobranchia</taxon>
        <taxon>Euthyneura</taxon>
        <taxon>Panpulmonata</taxon>
        <taxon>Sacoglossa</taxon>
        <taxon>Placobranchoidea</taxon>
        <taxon>Plakobranchidae</taxon>
        <taxon>Elysia</taxon>
    </lineage>
</organism>
<dbReference type="AlphaFoldDB" id="A0AAE0XS75"/>
<reference evidence="2" key="1">
    <citation type="journal article" date="2023" name="G3 (Bethesda)">
        <title>A reference genome for the long-term kleptoplast-retaining sea slug Elysia crispata morphotype clarki.</title>
        <authorList>
            <person name="Eastman K.E."/>
            <person name="Pendleton A.L."/>
            <person name="Shaikh M.A."/>
            <person name="Suttiyut T."/>
            <person name="Ogas R."/>
            <person name="Tomko P."/>
            <person name="Gavelis G."/>
            <person name="Widhalm J.R."/>
            <person name="Wisecaver J.H."/>
        </authorList>
    </citation>
    <scope>NUCLEOTIDE SEQUENCE</scope>
    <source>
        <strain evidence="2">ECLA1</strain>
    </source>
</reference>